<keyword evidence="3" id="KW-0418">Kinase</keyword>
<dbReference type="PANTHER" id="PTHR34220:SF7">
    <property type="entry name" value="SENSOR HISTIDINE KINASE YPDA"/>
    <property type="match status" value="1"/>
</dbReference>
<dbReference type="STRING" id="425514.SAMN05443550_103130"/>
<dbReference type="GO" id="GO:0000155">
    <property type="term" value="F:phosphorelay sensor kinase activity"/>
    <property type="evidence" value="ECO:0007669"/>
    <property type="project" value="InterPro"/>
</dbReference>
<feature type="transmembrane region" description="Helical" evidence="1">
    <location>
        <begin position="75"/>
        <end position="97"/>
    </location>
</feature>
<dbReference type="Proteomes" id="UP000198850">
    <property type="component" value="Unassembled WGS sequence"/>
</dbReference>
<keyword evidence="4" id="KW-1185">Reference proteome</keyword>
<feature type="transmembrane region" description="Helical" evidence="1">
    <location>
        <begin position="20"/>
        <end position="37"/>
    </location>
</feature>
<organism evidence="3 4">
    <name type="scientific">Pedobacter hartonius</name>
    <dbReference type="NCBI Taxonomy" id="425514"/>
    <lineage>
        <taxon>Bacteria</taxon>
        <taxon>Pseudomonadati</taxon>
        <taxon>Bacteroidota</taxon>
        <taxon>Sphingobacteriia</taxon>
        <taxon>Sphingobacteriales</taxon>
        <taxon>Sphingobacteriaceae</taxon>
        <taxon>Pedobacter</taxon>
    </lineage>
</organism>
<keyword evidence="1" id="KW-0812">Transmembrane</keyword>
<keyword evidence="1" id="KW-1133">Transmembrane helix</keyword>
<evidence type="ECO:0000256" key="1">
    <source>
        <dbReference type="SAM" id="Phobius"/>
    </source>
</evidence>
<dbReference type="EMBL" id="FNRA01000003">
    <property type="protein sequence ID" value="SEA40706.1"/>
    <property type="molecule type" value="Genomic_DNA"/>
</dbReference>
<evidence type="ECO:0000313" key="4">
    <source>
        <dbReference type="Proteomes" id="UP000198850"/>
    </source>
</evidence>
<dbReference type="InterPro" id="IPR010559">
    <property type="entry name" value="Sig_transdc_His_kin_internal"/>
</dbReference>
<feature type="transmembrane region" description="Helical" evidence="1">
    <location>
        <begin position="43"/>
        <end position="63"/>
    </location>
</feature>
<sequence length="364" mass="42569">MERILYQFPKFINRYRIHILSWSIYIFYEVFIVELISGTRGSLSTYIVHYMFNIVLFYIHAHVVLPEVFKKPRQVFWRLPAGVAGEVILYFLTLYAVDYLLMKYFHLMVEVTLTLNKLFFVKIIYRSFYFIGFSTGYYFLITFIKERILNEKLEKQKLNDIIDQQKVKNELNTAVNAYLKAQINPHFLFNTLNYIYNNIRKTAPKAAEAIITLSDMMRYAIKSENPEGLGLLSDEIEQLENLIVLHQLRQEDALYLHLNYPAGNCEISFIPLILLTLAENMFKHGNLSKISCPALFTIKVNESGLEISTSNLINEVSEVVNTHLGLENIKQRLHHTYGERAAIHYGADAENYFHVKVSLNYDCR</sequence>
<dbReference type="AlphaFoldDB" id="A0A1H4AXY4"/>
<keyword evidence="3" id="KW-0808">Transferase</keyword>
<feature type="transmembrane region" description="Helical" evidence="1">
    <location>
        <begin position="123"/>
        <end position="144"/>
    </location>
</feature>
<feature type="domain" description="Signal transduction histidine kinase internal region" evidence="2">
    <location>
        <begin position="178"/>
        <end position="253"/>
    </location>
</feature>
<evidence type="ECO:0000313" key="3">
    <source>
        <dbReference type="EMBL" id="SEA40706.1"/>
    </source>
</evidence>
<gene>
    <name evidence="3" type="ORF">SAMN05443550_103130</name>
</gene>
<name>A0A1H4AXY4_9SPHI</name>
<dbReference type="InterPro" id="IPR050640">
    <property type="entry name" value="Bact_2-comp_sensor_kinase"/>
</dbReference>
<dbReference type="Pfam" id="PF06580">
    <property type="entry name" value="His_kinase"/>
    <property type="match status" value="1"/>
</dbReference>
<reference evidence="3 4" key="1">
    <citation type="submission" date="2016-10" db="EMBL/GenBank/DDBJ databases">
        <authorList>
            <person name="de Groot N.N."/>
        </authorList>
    </citation>
    <scope>NUCLEOTIDE SEQUENCE [LARGE SCALE GENOMIC DNA]</scope>
    <source>
        <strain evidence="3 4">DSM 19033</strain>
    </source>
</reference>
<protein>
    <submittedName>
        <fullName evidence="3">Histidine kinase</fullName>
    </submittedName>
</protein>
<dbReference type="GO" id="GO:0016020">
    <property type="term" value="C:membrane"/>
    <property type="evidence" value="ECO:0007669"/>
    <property type="project" value="InterPro"/>
</dbReference>
<proteinExistence type="predicted"/>
<dbReference type="PANTHER" id="PTHR34220">
    <property type="entry name" value="SENSOR HISTIDINE KINASE YPDA"/>
    <property type="match status" value="1"/>
</dbReference>
<accession>A0A1H4AXY4</accession>
<keyword evidence="1" id="KW-0472">Membrane</keyword>
<evidence type="ECO:0000259" key="2">
    <source>
        <dbReference type="Pfam" id="PF06580"/>
    </source>
</evidence>